<evidence type="ECO:0000256" key="1">
    <source>
        <dbReference type="SAM" id="Phobius"/>
    </source>
</evidence>
<keyword evidence="1" id="KW-0472">Membrane</keyword>
<keyword evidence="1" id="KW-1133">Transmembrane helix</keyword>
<name>A0A016TJD2_9BILA</name>
<proteinExistence type="predicted"/>
<gene>
    <name evidence="2" type="primary">Acey_s0096.g2913</name>
    <name evidence="2" type="ORF">Y032_0096g2913</name>
</gene>
<evidence type="ECO:0000313" key="2">
    <source>
        <dbReference type="EMBL" id="EYC03039.1"/>
    </source>
</evidence>
<feature type="transmembrane region" description="Helical" evidence="1">
    <location>
        <begin position="23"/>
        <end position="48"/>
    </location>
</feature>
<dbReference type="Proteomes" id="UP000024635">
    <property type="component" value="Unassembled WGS sequence"/>
</dbReference>
<keyword evidence="1" id="KW-0812">Transmembrane</keyword>
<protein>
    <submittedName>
        <fullName evidence="2">Uncharacterized protein</fullName>
    </submittedName>
</protein>
<comment type="caution">
    <text evidence="2">The sequence shown here is derived from an EMBL/GenBank/DDBJ whole genome shotgun (WGS) entry which is preliminary data.</text>
</comment>
<reference evidence="3" key="1">
    <citation type="journal article" date="2015" name="Nat. Genet.">
        <title>The genome and transcriptome of the zoonotic hookworm Ancylostoma ceylanicum identify infection-specific gene families.</title>
        <authorList>
            <person name="Schwarz E.M."/>
            <person name="Hu Y."/>
            <person name="Antoshechkin I."/>
            <person name="Miller M.M."/>
            <person name="Sternberg P.W."/>
            <person name="Aroian R.V."/>
        </authorList>
    </citation>
    <scope>NUCLEOTIDE SEQUENCE</scope>
    <source>
        <strain evidence="3">HY135</strain>
    </source>
</reference>
<dbReference type="EMBL" id="JARK01001432">
    <property type="protein sequence ID" value="EYC03039.1"/>
    <property type="molecule type" value="Genomic_DNA"/>
</dbReference>
<keyword evidence="3" id="KW-1185">Reference proteome</keyword>
<organism evidence="2 3">
    <name type="scientific">Ancylostoma ceylanicum</name>
    <dbReference type="NCBI Taxonomy" id="53326"/>
    <lineage>
        <taxon>Eukaryota</taxon>
        <taxon>Metazoa</taxon>
        <taxon>Ecdysozoa</taxon>
        <taxon>Nematoda</taxon>
        <taxon>Chromadorea</taxon>
        <taxon>Rhabditida</taxon>
        <taxon>Rhabditina</taxon>
        <taxon>Rhabditomorpha</taxon>
        <taxon>Strongyloidea</taxon>
        <taxon>Ancylostomatidae</taxon>
        <taxon>Ancylostomatinae</taxon>
        <taxon>Ancylostoma</taxon>
    </lineage>
</organism>
<accession>A0A016TJD2</accession>
<sequence>METGKTSKSVAVLSPKYTFPLRLYLRTVIVFASKVHAVAMEILVNLIYRWKIRSGDTEKKEFWPGEKHEGLFFS</sequence>
<dbReference type="AlphaFoldDB" id="A0A016TJD2"/>
<evidence type="ECO:0000313" key="3">
    <source>
        <dbReference type="Proteomes" id="UP000024635"/>
    </source>
</evidence>